<dbReference type="AlphaFoldDB" id="A0A3R9P9R0"/>
<evidence type="ECO:0000313" key="3">
    <source>
        <dbReference type="Proteomes" id="UP000278149"/>
    </source>
</evidence>
<evidence type="ECO:0000259" key="1">
    <source>
        <dbReference type="PROSITE" id="PS51740"/>
    </source>
</evidence>
<feature type="domain" description="SpoVT-AbrB" evidence="1">
    <location>
        <begin position="1"/>
        <end position="34"/>
    </location>
</feature>
<keyword evidence="2" id="KW-0238">DNA-binding</keyword>
<reference evidence="2 3" key="1">
    <citation type="submission" date="2018-10" db="EMBL/GenBank/DDBJ databases">
        <title>Co-occurring genomic capacity for anaerobic methane metabolism and dissimilatory sulfite reduction discovered in the Korarchaeota.</title>
        <authorList>
            <person name="Mckay L.J."/>
            <person name="Dlakic M."/>
            <person name="Fields M.W."/>
            <person name="Delmont T.O."/>
            <person name="Eren A.M."/>
            <person name="Jay Z.J."/>
            <person name="Klingelsmith K.B."/>
            <person name="Rusch D.B."/>
            <person name="Inskeep W.P."/>
        </authorList>
    </citation>
    <scope>NUCLEOTIDE SEQUENCE [LARGE SCALE GENOMIC DNA]</scope>
    <source>
        <strain evidence="2 3">WS</strain>
    </source>
</reference>
<comment type="caution">
    <text evidence="2">The sequence shown here is derived from an EMBL/GenBank/DDBJ whole genome shotgun (WGS) entry which is preliminary data.</text>
</comment>
<sequence>MVIPKRIRERLGIEEGTVELEVVEGALMLRVRDLWTELRRRG</sequence>
<protein>
    <submittedName>
        <fullName evidence="2">AbrB/MazE/SpoVT family DNA-binding domain-containing protein</fullName>
    </submittedName>
</protein>
<dbReference type="InterPro" id="IPR037914">
    <property type="entry name" value="SpoVT-AbrB_sf"/>
</dbReference>
<organism evidence="2 3">
    <name type="scientific">Candidatus Korarchaeum cryptofilum</name>
    <dbReference type="NCBI Taxonomy" id="498846"/>
    <lineage>
        <taxon>Archaea</taxon>
        <taxon>Thermoproteota</taxon>
        <taxon>Candidatus Korarchaeia</taxon>
        <taxon>Candidatus Korarchaeales</taxon>
        <taxon>Candidatus Korarchaeaceae</taxon>
        <taxon>Candidatus Korarchaeum</taxon>
    </lineage>
</organism>
<dbReference type="Proteomes" id="UP000278149">
    <property type="component" value="Unassembled WGS sequence"/>
</dbReference>
<evidence type="ECO:0000313" key="2">
    <source>
        <dbReference type="EMBL" id="RSN68233.1"/>
    </source>
</evidence>
<dbReference type="Gene3D" id="2.10.260.10">
    <property type="match status" value="1"/>
</dbReference>
<accession>A0A3R9P9R0</accession>
<proteinExistence type="predicted"/>
<dbReference type="Pfam" id="PF04014">
    <property type="entry name" value="MazE_antitoxin"/>
    <property type="match status" value="1"/>
</dbReference>
<gene>
    <name evidence="2" type="ORF">D9Q81_06620</name>
</gene>
<dbReference type="EMBL" id="RCOR01000033">
    <property type="protein sequence ID" value="RSN68233.1"/>
    <property type="molecule type" value="Genomic_DNA"/>
</dbReference>
<dbReference type="NCBIfam" id="TIGR01439">
    <property type="entry name" value="lp_hng_hel_AbrB"/>
    <property type="match status" value="1"/>
</dbReference>
<dbReference type="PROSITE" id="PS51740">
    <property type="entry name" value="SPOVT_ABRB"/>
    <property type="match status" value="1"/>
</dbReference>
<name>A0A3R9P9R0_9CREN</name>
<dbReference type="SUPFAM" id="SSF89447">
    <property type="entry name" value="AbrB/MazE/MraZ-like"/>
    <property type="match status" value="1"/>
</dbReference>
<dbReference type="RefSeq" id="WP_125742151.1">
    <property type="nucleotide sequence ID" value="NZ_RCOR01000033.1"/>
</dbReference>
<dbReference type="GO" id="GO:0003677">
    <property type="term" value="F:DNA binding"/>
    <property type="evidence" value="ECO:0007669"/>
    <property type="project" value="UniProtKB-KW"/>
</dbReference>
<dbReference type="InterPro" id="IPR007159">
    <property type="entry name" value="SpoVT-AbrB_dom"/>
</dbReference>